<gene>
    <name evidence="1" type="ORF">BBF96_00825</name>
</gene>
<reference evidence="1 2" key="1">
    <citation type="submission" date="2016-07" db="EMBL/GenBank/DDBJ databases">
        <title>Genome and transcriptome analysis of iron-reducing fermentative bacteria Anoxybacter fermentans.</title>
        <authorList>
            <person name="Zeng X."/>
            <person name="Shao Z."/>
        </authorList>
    </citation>
    <scope>NUCLEOTIDE SEQUENCE [LARGE SCALE GENOMIC DNA]</scope>
    <source>
        <strain evidence="1 2">DY22613</strain>
    </source>
</reference>
<name>A0A3Q9HNK6_9FIRM</name>
<proteinExistence type="predicted"/>
<evidence type="ECO:0000313" key="2">
    <source>
        <dbReference type="Proteomes" id="UP000267250"/>
    </source>
</evidence>
<evidence type="ECO:0008006" key="3">
    <source>
        <dbReference type="Google" id="ProtNLM"/>
    </source>
</evidence>
<dbReference type="PANTHER" id="PTHR37460:SF1">
    <property type="entry name" value="ENDONUCLEASE III"/>
    <property type="match status" value="1"/>
</dbReference>
<dbReference type="Pfam" id="PF01986">
    <property type="entry name" value="DUF123"/>
    <property type="match status" value="1"/>
</dbReference>
<dbReference type="PANTHER" id="PTHR37460">
    <property type="entry name" value="ENDONUCLEASE III"/>
    <property type="match status" value="1"/>
</dbReference>
<dbReference type="EMBL" id="CP016379">
    <property type="protein sequence ID" value="AZR72060.1"/>
    <property type="molecule type" value="Genomic_DNA"/>
</dbReference>
<organism evidence="1 2">
    <name type="scientific">Anoxybacter fermentans</name>
    <dbReference type="NCBI Taxonomy" id="1323375"/>
    <lineage>
        <taxon>Bacteria</taxon>
        <taxon>Bacillati</taxon>
        <taxon>Bacillota</taxon>
        <taxon>Clostridia</taxon>
        <taxon>Halanaerobiales</taxon>
        <taxon>Anoxybacter</taxon>
    </lineage>
</organism>
<dbReference type="CDD" id="cd10441">
    <property type="entry name" value="GIY-YIG_COG1833"/>
    <property type="match status" value="1"/>
</dbReference>
<dbReference type="RefSeq" id="WP_164730828.1">
    <property type="nucleotide sequence ID" value="NZ_CP016379.1"/>
</dbReference>
<protein>
    <recommendedName>
        <fullName evidence="3">GIY-YIG domain-containing protein</fullName>
    </recommendedName>
</protein>
<dbReference type="Proteomes" id="UP000267250">
    <property type="component" value="Chromosome"/>
</dbReference>
<evidence type="ECO:0000313" key="1">
    <source>
        <dbReference type="EMBL" id="AZR72060.1"/>
    </source>
</evidence>
<accession>A0A3Q9HNK6</accession>
<dbReference type="InterPro" id="IPR002837">
    <property type="entry name" value="DUF123"/>
</dbReference>
<sequence>MGKITYDQGVYIIEMVLKKSICIKIGKLGTYELNPGYYYYIGTAQRNLKARIARHLQKEKRLRWHIDYLLQYAEVLQIYTWPGERDGVYVRTTAYEISCCIYSHFRVWRQ</sequence>
<keyword evidence="2" id="KW-1185">Reference proteome</keyword>
<dbReference type="KEGG" id="aft:BBF96_00825"/>
<dbReference type="AlphaFoldDB" id="A0A3Q9HNK6"/>